<dbReference type="GO" id="GO:0005737">
    <property type="term" value="C:cytoplasm"/>
    <property type="evidence" value="ECO:0007669"/>
    <property type="project" value="TreeGrafter"/>
</dbReference>
<keyword evidence="4" id="KW-1015">Disulfide bond</keyword>
<organism evidence="7 8">
    <name type="scientific">Synaphobranchus kaupii</name>
    <name type="common">Kaup's arrowtooth eel</name>
    <dbReference type="NCBI Taxonomy" id="118154"/>
    <lineage>
        <taxon>Eukaryota</taxon>
        <taxon>Metazoa</taxon>
        <taxon>Chordata</taxon>
        <taxon>Craniata</taxon>
        <taxon>Vertebrata</taxon>
        <taxon>Euteleostomi</taxon>
        <taxon>Actinopterygii</taxon>
        <taxon>Neopterygii</taxon>
        <taxon>Teleostei</taxon>
        <taxon>Anguilliformes</taxon>
        <taxon>Synaphobranchidae</taxon>
        <taxon>Synaphobranchus</taxon>
    </lineage>
</organism>
<feature type="signal peptide" evidence="5">
    <location>
        <begin position="1"/>
        <end position="25"/>
    </location>
</feature>
<keyword evidence="3" id="KW-0789">Thiol protease inhibitor</keyword>
<accession>A0A9Q1IZF6</accession>
<dbReference type="Gene3D" id="3.10.450.10">
    <property type="match status" value="1"/>
</dbReference>
<dbReference type="PROSITE" id="PS00287">
    <property type="entry name" value="CYSTATIN"/>
    <property type="match status" value="1"/>
</dbReference>
<dbReference type="PANTHER" id="PTHR46186:SF2">
    <property type="entry name" value="CYSTATIN"/>
    <property type="match status" value="1"/>
</dbReference>
<evidence type="ECO:0000259" key="6">
    <source>
        <dbReference type="SMART" id="SM00043"/>
    </source>
</evidence>
<dbReference type="CDD" id="cd00042">
    <property type="entry name" value="CY"/>
    <property type="match status" value="1"/>
</dbReference>
<dbReference type="GO" id="GO:0031982">
    <property type="term" value="C:vesicle"/>
    <property type="evidence" value="ECO:0007669"/>
    <property type="project" value="TreeGrafter"/>
</dbReference>
<dbReference type="SMART" id="SM00043">
    <property type="entry name" value="CY"/>
    <property type="match status" value="1"/>
</dbReference>
<evidence type="ECO:0000256" key="3">
    <source>
        <dbReference type="ARBA" id="ARBA00022704"/>
    </source>
</evidence>
<sequence>MTASWMITLPLFALFLAVESGLVGGYTDANPNDPAVKGAIQYAIAQYNSNSKDMFVSEVSRIIKVEQQVVAGVNYKITVEMSRTSCKKGEEKACSTHEDPAIGKPYECTFLVYTRAWENYMELTKTTCQP</sequence>
<dbReference type="EMBL" id="JAINUF010000005">
    <property type="protein sequence ID" value="KAJ8361484.1"/>
    <property type="molecule type" value="Genomic_DNA"/>
</dbReference>
<name>A0A9Q1IZF6_SYNKA</name>
<dbReference type="InterPro" id="IPR018073">
    <property type="entry name" value="Prot_inh_cystat_CS"/>
</dbReference>
<dbReference type="InterPro" id="IPR046350">
    <property type="entry name" value="Cystatin_sf"/>
</dbReference>
<dbReference type="Pfam" id="PF00031">
    <property type="entry name" value="Cystatin"/>
    <property type="match status" value="1"/>
</dbReference>
<evidence type="ECO:0000256" key="5">
    <source>
        <dbReference type="SAM" id="SignalP"/>
    </source>
</evidence>
<dbReference type="PANTHER" id="PTHR46186">
    <property type="entry name" value="CYSTATIN"/>
    <property type="match status" value="1"/>
</dbReference>
<evidence type="ECO:0000256" key="4">
    <source>
        <dbReference type="ARBA" id="ARBA00023157"/>
    </source>
</evidence>
<dbReference type="SUPFAM" id="SSF54403">
    <property type="entry name" value="Cystatin/monellin"/>
    <property type="match status" value="1"/>
</dbReference>
<dbReference type="GO" id="GO:0004869">
    <property type="term" value="F:cysteine-type endopeptidase inhibitor activity"/>
    <property type="evidence" value="ECO:0007669"/>
    <property type="project" value="UniProtKB-KW"/>
</dbReference>
<proteinExistence type="inferred from homology"/>
<evidence type="ECO:0000256" key="1">
    <source>
        <dbReference type="ARBA" id="ARBA00009403"/>
    </source>
</evidence>
<keyword evidence="5" id="KW-0732">Signal</keyword>
<keyword evidence="2" id="KW-0646">Protease inhibitor</keyword>
<dbReference type="InterPro" id="IPR000010">
    <property type="entry name" value="Cystatin_dom"/>
</dbReference>
<comment type="caution">
    <text evidence="7">The sequence shown here is derived from an EMBL/GenBank/DDBJ whole genome shotgun (WGS) entry which is preliminary data.</text>
</comment>
<feature type="domain" description="Cystatin" evidence="6">
    <location>
        <begin position="21"/>
        <end position="129"/>
    </location>
</feature>
<dbReference type="Proteomes" id="UP001152622">
    <property type="component" value="Chromosome 5"/>
</dbReference>
<dbReference type="FunFam" id="3.10.450.10:FF:000004">
    <property type="entry name" value="Cystatin C"/>
    <property type="match status" value="1"/>
</dbReference>
<protein>
    <recommendedName>
        <fullName evidence="6">Cystatin domain-containing protein</fullName>
    </recommendedName>
</protein>
<comment type="similarity">
    <text evidence="1">Belongs to the cystatin family.</text>
</comment>
<evidence type="ECO:0000313" key="8">
    <source>
        <dbReference type="Proteomes" id="UP001152622"/>
    </source>
</evidence>
<feature type="chain" id="PRO_5040410003" description="Cystatin domain-containing protein" evidence="5">
    <location>
        <begin position="26"/>
        <end position="130"/>
    </location>
</feature>
<evidence type="ECO:0000256" key="2">
    <source>
        <dbReference type="ARBA" id="ARBA00022690"/>
    </source>
</evidence>
<keyword evidence="8" id="KW-1185">Reference proteome</keyword>
<reference evidence="7" key="1">
    <citation type="journal article" date="2023" name="Science">
        <title>Genome structures resolve the early diversification of teleost fishes.</title>
        <authorList>
            <person name="Parey E."/>
            <person name="Louis A."/>
            <person name="Montfort J."/>
            <person name="Bouchez O."/>
            <person name="Roques C."/>
            <person name="Iampietro C."/>
            <person name="Lluch J."/>
            <person name="Castinel A."/>
            <person name="Donnadieu C."/>
            <person name="Desvignes T."/>
            <person name="Floi Bucao C."/>
            <person name="Jouanno E."/>
            <person name="Wen M."/>
            <person name="Mejri S."/>
            <person name="Dirks R."/>
            <person name="Jansen H."/>
            <person name="Henkel C."/>
            <person name="Chen W.J."/>
            <person name="Zahm M."/>
            <person name="Cabau C."/>
            <person name="Klopp C."/>
            <person name="Thompson A.W."/>
            <person name="Robinson-Rechavi M."/>
            <person name="Braasch I."/>
            <person name="Lecointre G."/>
            <person name="Bobe J."/>
            <person name="Postlethwait J.H."/>
            <person name="Berthelot C."/>
            <person name="Roest Crollius H."/>
            <person name="Guiguen Y."/>
        </authorList>
    </citation>
    <scope>NUCLEOTIDE SEQUENCE</scope>
    <source>
        <strain evidence="7">WJC10195</strain>
    </source>
</reference>
<dbReference type="OrthoDB" id="1908104at2759"/>
<gene>
    <name evidence="7" type="ORF">SKAU_G00180090</name>
</gene>
<dbReference type="AlphaFoldDB" id="A0A9Q1IZF6"/>
<evidence type="ECO:0000313" key="7">
    <source>
        <dbReference type="EMBL" id="KAJ8361484.1"/>
    </source>
</evidence>
<dbReference type="GO" id="GO:0005615">
    <property type="term" value="C:extracellular space"/>
    <property type="evidence" value="ECO:0007669"/>
    <property type="project" value="TreeGrafter"/>
</dbReference>